<evidence type="ECO:0008006" key="3">
    <source>
        <dbReference type="Google" id="ProtNLM"/>
    </source>
</evidence>
<dbReference type="InterPro" id="IPR016024">
    <property type="entry name" value="ARM-type_fold"/>
</dbReference>
<name>A0A1G7T7G5_9BACT</name>
<keyword evidence="2" id="KW-1185">Reference proteome</keyword>
<evidence type="ECO:0000313" key="1">
    <source>
        <dbReference type="EMBL" id="SDG31198.1"/>
    </source>
</evidence>
<dbReference type="Proteomes" id="UP000198748">
    <property type="component" value="Unassembled WGS sequence"/>
</dbReference>
<gene>
    <name evidence="1" type="ORF">SAMN04487996_117119</name>
</gene>
<protein>
    <recommendedName>
        <fullName evidence="3">HEAT repeat-containing protein</fullName>
    </recommendedName>
</protein>
<dbReference type="OrthoDB" id="9255881at2"/>
<dbReference type="RefSeq" id="WP_090155930.1">
    <property type="nucleotide sequence ID" value="NZ_FNAN01000017.1"/>
</dbReference>
<dbReference type="AlphaFoldDB" id="A0A1G7T7G5"/>
<reference evidence="2" key="1">
    <citation type="submission" date="2016-10" db="EMBL/GenBank/DDBJ databases">
        <authorList>
            <person name="Varghese N."/>
            <person name="Submissions S."/>
        </authorList>
    </citation>
    <scope>NUCLEOTIDE SEQUENCE [LARGE SCALE GENOMIC DNA]</scope>
    <source>
        <strain evidence="2">DSM 25329</strain>
    </source>
</reference>
<accession>A0A1G7T7G5</accession>
<dbReference type="SUPFAM" id="SSF48371">
    <property type="entry name" value="ARM repeat"/>
    <property type="match status" value="1"/>
</dbReference>
<organism evidence="1 2">
    <name type="scientific">Dyadobacter soli</name>
    <dbReference type="NCBI Taxonomy" id="659014"/>
    <lineage>
        <taxon>Bacteria</taxon>
        <taxon>Pseudomonadati</taxon>
        <taxon>Bacteroidota</taxon>
        <taxon>Cytophagia</taxon>
        <taxon>Cytophagales</taxon>
        <taxon>Spirosomataceae</taxon>
        <taxon>Dyadobacter</taxon>
    </lineage>
</organism>
<evidence type="ECO:0000313" key="2">
    <source>
        <dbReference type="Proteomes" id="UP000198748"/>
    </source>
</evidence>
<sequence length="284" mass="33243">MLDEVPANKLGYVQAYTETMDPLEPTFFLQALINCLSPSESCSMLDTDFRDNKFREFLLKKIVSDTKENFERCHENLINLLISKANQPDFKKRDSCAYVLNTLYGTSPQQIKEQIIVSFLSSNLTVIRNRAYKILLEDWNDEFADTIFNLWTCHQEYYCQELIIKKFSVDYLMSIYDEISNNLPLNSLSKLVIKLAPYNNNYVFSVKEIDEITYLYICASLKIAVGEEEACRIVDNNYSDERLGLMLWSLGKLKSWKTIKYFIEVYRDRISFDHFGNISVRSQL</sequence>
<dbReference type="EMBL" id="FNAN01000017">
    <property type="protein sequence ID" value="SDG31198.1"/>
    <property type="molecule type" value="Genomic_DNA"/>
</dbReference>
<proteinExistence type="predicted"/>